<name>A0A1Y2EKJ8_9PEZI</name>
<feature type="compositionally biased region" description="Low complexity" evidence="4">
    <location>
        <begin position="643"/>
        <end position="687"/>
    </location>
</feature>
<dbReference type="RefSeq" id="XP_040721659.1">
    <property type="nucleotide sequence ID" value="XM_040859249.1"/>
</dbReference>
<dbReference type="PROSITE" id="PS50172">
    <property type="entry name" value="BRCT"/>
    <property type="match status" value="1"/>
</dbReference>
<feature type="compositionally biased region" description="Low complexity" evidence="4">
    <location>
        <begin position="776"/>
        <end position="789"/>
    </location>
</feature>
<dbReference type="PANTHER" id="PTHR15321">
    <property type="entry name" value="TUMOR SUPPRESSOR P53-BINDING PROTEIN 1"/>
    <property type="match status" value="1"/>
</dbReference>
<dbReference type="InterPro" id="IPR047249">
    <property type="entry name" value="BRCT_p53bp1-like_rpt1"/>
</dbReference>
<dbReference type="Gene3D" id="3.40.50.10190">
    <property type="entry name" value="BRCT domain"/>
    <property type="match status" value="1"/>
</dbReference>
<dbReference type="Proteomes" id="UP000193689">
    <property type="component" value="Unassembled WGS sequence"/>
</dbReference>
<feature type="compositionally biased region" description="Basic and acidic residues" evidence="4">
    <location>
        <begin position="66"/>
        <end position="78"/>
    </location>
</feature>
<dbReference type="GO" id="GO:0005634">
    <property type="term" value="C:nucleus"/>
    <property type="evidence" value="ECO:0007669"/>
    <property type="project" value="UniProtKB-SubCell"/>
</dbReference>
<dbReference type="InterPro" id="IPR001357">
    <property type="entry name" value="BRCT_dom"/>
</dbReference>
<feature type="compositionally biased region" description="Polar residues" evidence="4">
    <location>
        <begin position="607"/>
        <end position="633"/>
    </location>
</feature>
<feature type="compositionally biased region" description="Basic and acidic residues" evidence="4">
    <location>
        <begin position="446"/>
        <end position="457"/>
    </location>
</feature>
<sequence length="1108" mass="120129">MAPRKPLKTLGKAEGCAYSGCNESQDTQEKFTECYLEHGIRVVSSSTGPEQRVPLPGHGAANTHARSSEFWKPDDPRQVRNAPKRSRLLPAEKSKPKASSPVAEPRRSKGSQCPLLTSLNWATKETGANASASDADAPDALVTNDALPPRQAPRATAPLKKRKMDSSQSPTQSNDGRSYSQYQDNDFPSDHPAGEDGHETQSTRGDSPHRTLYEDDTGAVKFNLPAYQNLRADFSQNDGDEDSPESAHHSAITPETPAVGPRLTFQNGEASVLGASQLFAQTQFTSAVKRVSPTSSRPSPFVFNDNTISPNNLESPLGGRGLRTSPSLGVASSPNLLTTSSKPIVDSQDAITVPESPRLGPRKARTIPEPIGSYSGFLNAQKVLEESEDDDFGSDGEIQRRRLAKMRQEEAVRRCASISVARSSSIPRSSSKGPENVHIEVPSTNHETHEKKVTEKKATEDYLKQRCGKYEADKDDSEETEEHAEIVADSQELAVPTPPQPPLLEIQESNTLQLDTPNEKHPVEVAGQLTNDPADPILSTNTTGTSGTKEVIPETSPAGTFNEPAPRLPEHSITPLVASGVARRGLKILAPPASSPRVFEDSDKLAPTQSLPAPSTMHSSPPRQLCASTQPSSKPAGPRRSSRQSSSMRVVTPTAAPSASHAPPSATSTLSALSTTPNMSSSTTPNTEVGHASKMHSSPSVTKAKTCSSASKAVQATAKQSVPDGNETHPPSPASNRMIHRSPLTTYSYRARQRIRRDSSRTTRHRSASTDELAPSPSESSTRSRSSRSFTQKATKQMHEESADTGGIFQGMAFAISFQSKQPHEASEKYNERLEQSKSVQQMILQGGGKVLTGGFSELFEVRSLSSGPSSASVLSGDLKLKRRVMDTGFTALIADGHSRKVKYMQALALGLPCLACKWILTCVAKNSLVDWSSYVLCAGQSKILGDAIRSRNILTYDASSARLAEVITRRPMLLDKTEILLVMKKSRSEDKRMEYVFLAQVLGADLFRVFTVDEARVKLREREDKDNSRPFDWVYVDDHMANVEGIFGAGKDGSGPAQSKKRKRPSTGRSAVHDDGRLPKRIRTLTDELVVQSLILGRMIEDGEMEE</sequence>
<feature type="region of interest" description="Disordered" evidence="4">
    <location>
        <begin position="469"/>
        <end position="504"/>
    </location>
</feature>
<feature type="compositionally biased region" description="Acidic residues" evidence="4">
    <location>
        <begin position="473"/>
        <end position="482"/>
    </location>
</feature>
<feature type="region of interest" description="Disordered" evidence="4">
    <location>
        <begin position="528"/>
        <end position="572"/>
    </location>
</feature>
<evidence type="ECO:0000259" key="5">
    <source>
        <dbReference type="PROSITE" id="PS50172"/>
    </source>
</evidence>
<dbReference type="InParanoid" id="A0A1Y2EKJ8"/>
<feature type="domain" description="BRCT" evidence="5">
    <location>
        <begin position="804"/>
        <end position="937"/>
    </location>
</feature>
<feature type="region of interest" description="Disordered" evidence="4">
    <location>
        <begin position="1048"/>
        <end position="1078"/>
    </location>
</feature>
<feature type="compositionally biased region" description="Polar residues" evidence="4">
    <location>
        <begin position="324"/>
        <end position="342"/>
    </location>
</feature>
<evidence type="ECO:0000313" key="7">
    <source>
        <dbReference type="Proteomes" id="UP000193689"/>
    </source>
</evidence>
<keyword evidence="2" id="KW-0227">DNA damage</keyword>
<feature type="compositionally biased region" description="Polar residues" evidence="4">
    <location>
        <begin position="166"/>
        <end position="186"/>
    </location>
</feature>
<protein>
    <recommendedName>
        <fullName evidence="5">BRCT domain-containing protein</fullName>
    </recommendedName>
</protein>
<feature type="compositionally biased region" description="Polar residues" evidence="4">
    <location>
        <begin position="695"/>
        <end position="720"/>
    </location>
</feature>
<feature type="region of interest" description="Disordered" evidence="4">
    <location>
        <begin position="420"/>
        <end position="457"/>
    </location>
</feature>
<accession>A0A1Y2EKJ8</accession>
<feature type="compositionally biased region" description="Polar residues" evidence="4">
    <location>
        <begin position="110"/>
        <end position="123"/>
    </location>
</feature>
<dbReference type="OrthoDB" id="129353at2759"/>
<dbReference type="STRING" id="1141098.A0A1Y2EKJ8"/>
<gene>
    <name evidence="6" type="ORF">BCR38DRAFT_418772</name>
</gene>
<keyword evidence="7" id="KW-1185">Reference proteome</keyword>
<evidence type="ECO:0000256" key="4">
    <source>
        <dbReference type="SAM" id="MobiDB-lite"/>
    </source>
</evidence>
<evidence type="ECO:0000256" key="2">
    <source>
        <dbReference type="ARBA" id="ARBA00022763"/>
    </source>
</evidence>
<dbReference type="GO" id="GO:0042393">
    <property type="term" value="F:histone binding"/>
    <property type="evidence" value="ECO:0007669"/>
    <property type="project" value="TreeGrafter"/>
</dbReference>
<feature type="region of interest" description="Disordered" evidence="4">
    <location>
        <begin position="593"/>
        <end position="802"/>
    </location>
</feature>
<dbReference type="AlphaFoldDB" id="A0A1Y2EKJ8"/>
<keyword evidence="3" id="KW-0539">Nucleus</keyword>
<dbReference type="GeneID" id="63775461"/>
<feature type="region of interest" description="Disordered" evidence="4">
    <location>
        <begin position="286"/>
        <end position="373"/>
    </location>
</feature>
<dbReference type="CDD" id="cd17745">
    <property type="entry name" value="BRCT_p53bp1_rpt1"/>
    <property type="match status" value="1"/>
</dbReference>
<dbReference type="GO" id="GO:0045944">
    <property type="term" value="P:positive regulation of transcription by RNA polymerase II"/>
    <property type="evidence" value="ECO:0007669"/>
    <property type="project" value="TreeGrafter"/>
</dbReference>
<dbReference type="InterPro" id="IPR047252">
    <property type="entry name" value="TP53BP1-like"/>
</dbReference>
<dbReference type="SUPFAM" id="SSF52113">
    <property type="entry name" value="BRCT domain"/>
    <property type="match status" value="1"/>
</dbReference>
<proteinExistence type="predicted"/>
<dbReference type="InterPro" id="IPR036420">
    <property type="entry name" value="BRCT_dom_sf"/>
</dbReference>
<evidence type="ECO:0000256" key="3">
    <source>
        <dbReference type="ARBA" id="ARBA00023242"/>
    </source>
</evidence>
<feature type="compositionally biased region" description="Low complexity" evidence="4">
    <location>
        <begin position="420"/>
        <end position="431"/>
    </location>
</feature>
<dbReference type="GO" id="GO:0000077">
    <property type="term" value="P:DNA damage checkpoint signaling"/>
    <property type="evidence" value="ECO:0007669"/>
    <property type="project" value="TreeGrafter"/>
</dbReference>
<feature type="compositionally biased region" description="Basic and acidic residues" evidence="4">
    <location>
        <begin position="188"/>
        <end position="213"/>
    </location>
</feature>
<feature type="region of interest" description="Disordered" evidence="4">
    <location>
        <begin position="1"/>
        <end position="22"/>
    </location>
</feature>
<evidence type="ECO:0000256" key="1">
    <source>
        <dbReference type="ARBA" id="ARBA00004123"/>
    </source>
</evidence>
<evidence type="ECO:0000313" key="6">
    <source>
        <dbReference type="EMBL" id="ORY72067.1"/>
    </source>
</evidence>
<reference evidence="6 7" key="1">
    <citation type="submission" date="2016-07" db="EMBL/GenBank/DDBJ databases">
        <title>Pervasive Adenine N6-methylation of Active Genes in Fungi.</title>
        <authorList>
            <consortium name="DOE Joint Genome Institute"/>
            <person name="Mondo S.J."/>
            <person name="Dannebaum R.O."/>
            <person name="Kuo R.C."/>
            <person name="Labutti K."/>
            <person name="Haridas S."/>
            <person name="Kuo A."/>
            <person name="Salamov A."/>
            <person name="Ahrendt S.R."/>
            <person name="Lipzen A."/>
            <person name="Sullivan W."/>
            <person name="Andreopoulos W.B."/>
            <person name="Clum A."/>
            <person name="Lindquist E."/>
            <person name="Daum C."/>
            <person name="Ramamoorthy G.K."/>
            <person name="Gryganskyi A."/>
            <person name="Culley D."/>
            <person name="Magnuson J.K."/>
            <person name="James T.Y."/>
            <person name="O'Malley M.A."/>
            <person name="Stajich J.E."/>
            <person name="Spatafora J.W."/>
            <person name="Visel A."/>
            <person name="Grigoriev I.V."/>
        </authorList>
    </citation>
    <scope>NUCLEOTIDE SEQUENCE [LARGE SCALE GENOMIC DNA]</scope>
    <source>
        <strain evidence="6 7">CBS 129021</strain>
    </source>
</reference>
<comment type="caution">
    <text evidence="6">The sequence shown here is derived from an EMBL/GenBank/DDBJ whole genome shotgun (WGS) entry which is preliminary data.</text>
</comment>
<feature type="region of interest" description="Disordered" evidence="4">
    <location>
        <begin position="45"/>
        <end position="264"/>
    </location>
</feature>
<feature type="compositionally biased region" description="Polar residues" evidence="4">
    <location>
        <begin position="538"/>
        <end position="548"/>
    </location>
</feature>
<feature type="compositionally biased region" description="Polar residues" evidence="4">
    <location>
        <begin position="286"/>
        <end position="314"/>
    </location>
</feature>
<organism evidence="6 7">
    <name type="scientific">Pseudomassariella vexata</name>
    <dbReference type="NCBI Taxonomy" id="1141098"/>
    <lineage>
        <taxon>Eukaryota</taxon>
        <taxon>Fungi</taxon>
        <taxon>Dikarya</taxon>
        <taxon>Ascomycota</taxon>
        <taxon>Pezizomycotina</taxon>
        <taxon>Sordariomycetes</taxon>
        <taxon>Xylariomycetidae</taxon>
        <taxon>Amphisphaeriales</taxon>
        <taxon>Pseudomassariaceae</taxon>
        <taxon>Pseudomassariella</taxon>
    </lineage>
</organism>
<comment type="subcellular location">
    <subcellularLocation>
        <location evidence="1">Nucleus</location>
    </subcellularLocation>
</comment>
<feature type="compositionally biased region" description="Low complexity" evidence="4">
    <location>
        <begin position="128"/>
        <end position="140"/>
    </location>
</feature>
<dbReference type="EMBL" id="MCFJ01000001">
    <property type="protein sequence ID" value="ORY72067.1"/>
    <property type="molecule type" value="Genomic_DNA"/>
</dbReference>
<dbReference type="PANTHER" id="PTHR15321:SF3">
    <property type="entry name" value="TP53-BINDING PROTEIN 1"/>
    <property type="match status" value="1"/>
</dbReference>